<evidence type="ECO:0000313" key="2">
    <source>
        <dbReference type="Proteomes" id="UP000619788"/>
    </source>
</evidence>
<sequence>MINAGIIVSDGSTVVLSGVAVGPNATVIVDGDQEDSDSE</sequence>
<comment type="caution">
    <text evidence="1">The sequence shown here is derived from an EMBL/GenBank/DDBJ whole genome shotgun (WGS) entry which is preliminary data.</text>
</comment>
<protein>
    <submittedName>
        <fullName evidence="1">Uncharacterized protein</fullName>
    </submittedName>
</protein>
<name>A0A8J3SMQ7_9ACTN</name>
<proteinExistence type="predicted"/>
<accession>A0A8J3SMQ7</accession>
<evidence type="ECO:0000313" key="1">
    <source>
        <dbReference type="EMBL" id="GIH95260.1"/>
    </source>
</evidence>
<dbReference type="AlphaFoldDB" id="A0A8J3SMQ7"/>
<organism evidence="1 2">
    <name type="scientific">Planobispora siamensis</name>
    <dbReference type="NCBI Taxonomy" id="936338"/>
    <lineage>
        <taxon>Bacteria</taxon>
        <taxon>Bacillati</taxon>
        <taxon>Actinomycetota</taxon>
        <taxon>Actinomycetes</taxon>
        <taxon>Streptosporangiales</taxon>
        <taxon>Streptosporangiaceae</taxon>
        <taxon>Planobispora</taxon>
    </lineage>
</organism>
<dbReference type="EMBL" id="BOOJ01000052">
    <property type="protein sequence ID" value="GIH95260.1"/>
    <property type="molecule type" value="Genomic_DNA"/>
</dbReference>
<keyword evidence="2" id="KW-1185">Reference proteome</keyword>
<dbReference type="Proteomes" id="UP000619788">
    <property type="component" value="Unassembled WGS sequence"/>
</dbReference>
<reference evidence="1 2" key="1">
    <citation type="submission" date="2021-01" db="EMBL/GenBank/DDBJ databases">
        <title>Whole genome shotgun sequence of Planobispora siamensis NBRC 107568.</title>
        <authorList>
            <person name="Komaki H."/>
            <person name="Tamura T."/>
        </authorList>
    </citation>
    <scope>NUCLEOTIDE SEQUENCE [LARGE SCALE GENOMIC DNA]</scope>
    <source>
        <strain evidence="1 2">NBRC 107568</strain>
    </source>
</reference>
<gene>
    <name evidence="1" type="ORF">Psi01_58900</name>
</gene>